<accession>A0A7C3LTL1</accession>
<dbReference type="Pfam" id="PF05491">
    <property type="entry name" value="WHD_RuvB"/>
    <property type="match status" value="1"/>
</dbReference>
<dbReference type="Gene3D" id="3.40.50.300">
    <property type="entry name" value="P-loop containing nucleotide triphosphate hydrolases"/>
    <property type="match status" value="1"/>
</dbReference>
<keyword evidence="4 9" id="KW-0378">Hydrolase</keyword>
<feature type="binding site" evidence="9">
    <location>
        <position position="175"/>
    </location>
    <ligand>
        <name>ATP</name>
        <dbReference type="ChEBI" id="CHEBI:30616"/>
    </ligand>
</feature>
<dbReference type="Gene3D" id="1.10.10.10">
    <property type="entry name" value="Winged helix-like DNA-binding domain superfamily/Winged helix DNA-binding domain"/>
    <property type="match status" value="1"/>
</dbReference>
<comment type="caution">
    <text evidence="9">Lacks conserved residue(s) required for the propagation of feature annotation.</text>
</comment>
<dbReference type="EMBL" id="DTMM01000220">
    <property type="protein sequence ID" value="HFT94285.1"/>
    <property type="molecule type" value="Genomic_DNA"/>
</dbReference>
<dbReference type="SUPFAM" id="SSF52540">
    <property type="entry name" value="P-loop containing nucleoside triphosphate hydrolases"/>
    <property type="match status" value="1"/>
</dbReference>
<feature type="binding site" evidence="9">
    <location>
        <position position="314"/>
    </location>
    <ligand>
        <name>DNA</name>
        <dbReference type="ChEBI" id="CHEBI:16991"/>
    </ligand>
</feature>
<comment type="function">
    <text evidence="9">The RuvA-RuvB-RuvC complex processes Holliday junction (HJ) DNA during genetic recombination and DNA repair, while the RuvA-RuvB complex plays an important role in the rescue of blocked DNA replication forks via replication fork reversal (RFR). RuvA specifically binds to HJ cruciform DNA, conferring on it an open structure. The RuvB hexamer acts as an ATP-dependent pump, pulling dsDNA into and through the RuvAB complex. RuvB forms 2 homohexamers on either side of HJ DNA bound by 1 or 2 RuvA tetramers; 4 subunits per hexamer contact DNA at a time. Coordinated motions by a converter formed by DNA-disengaged RuvB subunits stimulates ATP hydrolysis and nucleotide exchange. Immobilization of the converter enables RuvB to convert the ATP-contained energy into a lever motion, pulling 2 nucleotides of DNA out of the RuvA tetramer per ATP hydrolyzed, thus driving DNA branch migration. The RuvB motors rotate together with the DNA substrate, which together with the progressing nucleotide cycle form the mechanistic basis for DNA recombination by continuous HJ branch migration. Branch migration allows RuvC to scan DNA until it finds its consensus sequence, where it cleaves and resolves cruciform DNA.</text>
</comment>
<dbReference type="CDD" id="cd00009">
    <property type="entry name" value="AAA"/>
    <property type="match status" value="1"/>
</dbReference>
<feature type="binding site" evidence="9">
    <location>
        <begin position="132"/>
        <end position="134"/>
    </location>
    <ligand>
        <name>ATP</name>
        <dbReference type="ChEBI" id="CHEBI:30616"/>
    </ligand>
</feature>
<name>A0A7C3LTL1_9BACT</name>
<evidence type="ECO:0000259" key="10">
    <source>
        <dbReference type="SMART" id="SM00382"/>
    </source>
</evidence>
<dbReference type="GO" id="GO:0006310">
    <property type="term" value="P:DNA recombination"/>
    <property type="evidence" value="ECO:0007669"/>
    <property type="project" value="UniProtKB-UniRule"/>
</dbReference>
<dbReference type="GO" id="GO:0005737">
    <property type="term" value="C:cytoplasm"/>
    <property type="evidence" value="ECO:0007669"/>
    <property type="project" value="UniProtKB-SubCell"/>
</dbReference>
<comment type="catalytic activity">
    <reaction evidence="9">
        <text>ATP + H2O = ADP + phosphate + H(+)</text>
        <dbReference type="Rhea" id="RHEA:13065"/>
        <dbReference type="ChEBI" id="CHEBI:15377"/>
        <dbReference type="ChEBI" id="CHEBI:15378"/>
        <dbReference type="ChEBI" id="CHEBI:30616"/>
        <dbReference type="ChEBI" id="CHEBI:43474"/>
        <dbReference type="ChEBI" id="CHEBI:456216"/>
    </reaction>
</comment>
<dbReference type="GO" id="GO:0006281">
    <property type="term" value="P:DNA repair"/>
    <property type="evidence" value="ECO:0007669"/>
    <property type="project" value="UniProtKB-UniRule"/>
</dbReference>
<dbReference type="GO" id="GO:0009378">
    <property type="term" value="F:four-way junction helicase activity"/>
    <property type="evidence" value="ECO:0007669"/>
    <property type="project" value="InterPro"/>
</dbReference>
<evidence type="ECO:0000313" key="11">
    <source>
        <dbReference type="EMBL" id="HFT94285.1"/>
    </source>
</evidence>
<evidence type="ECO:0000256" key="7">
    <source>
        <dbReference type="ARBA" id="ARBA00023172"/>
    </source>
</evidence>
<keyword evidence="2 9" id="KW-0547">Nucleotide-binding</keyword>
<feature type="region of interest" description="Head domain (RuvB-H)" evidence="9">
    <location>
        <begin position="259"/>
        <end position="334"/>
    </location>
</feature>
<dbReference type="AlphaFoldDB" id="A0A7C3LTL1"/>
<feature type="binding site" evidence="9">
    <location>
        <position position="69"/>
    </location>
    <ligand>
        <name>ATP</name>
        <dbReference type="ChEBI" id="CHEBI:30616"/>
    </ligand>
</feature>
<dbReference type="SMART" id="SM00382">
    <property type="entry name" value="AAA"/>
    <property type="match status" value="1"/>
</dbReference>
<evidence type="ECO:0000256" key="1">
    <source>
        <dbReference type="ARBA" id="ARBA00022490"/>
    </source>
</evidence>
<keyword evidence="3 9" id="KW-0227">DNA damage</keyword>
<evidence type="ECO:0000256" key="2">
    <source>
        <dbReference type="ARBA" id="ARBA00022741"/>
    </source>
</evidence>
<keyword evidence="6 9" id="KW-0238">DNA-binding</keyword>
<dbReference type="NCBIfam" id="NF000868">
    <property type="entry name" value="PRK00080.1"/>
    <property type="match status" value="1"/>
</dbReference>
<protein>
    <recommendedName>
        <fullName evidence="9">Holliday junction branch migration complex subunit RuvB</fullName>
        <ecNumber evidence="9">3.6.4.-</ecNumber>
    </recommendedName>
</protein>
<comment type="similarity">
    <text evidence="9">Belongs to the RuvB family.</text>
</comment>
<keyword evidence="5 9" id="KW-0067">ATP-binding</keyword>
<dbReference type="GO" id="GO:0005524">
    <property type="term" value="F:ATP binding"/>
    <property type="evidence" value="ECO:0007669"/>
    <property type="project" value="UniProtKB-UniRule"/>
</dbReference>
<evidence type="ECO:0000256" key="9">
    <source>
        <dbReference type="HAMAP-Rule" id="MF_00016"/>
    </source>
</evidence>
<dbReference type="PANTHER" id="PTHR42848:SF1">
    <property type="entry name" value="HOLLIDAY JUNCTION BRANCH MIGRATION COMPLEX SUBUNIT RUVB"/>
    <property type="match status" value="1"/>
</dbReference>
<feature type="binding site" evidence="9">
    <location>
        <position position="66"/>
    </location>
    <ligand>
        <name>ATP</name>
        <dbReference type="ChEBI" id="CHEBI:30616"/>
    </ligand>
</feature>
<dbReference type="InterPro" id="IPR041445">
    <property type="entry name" value="AAA_lid_4"/>
</dbReference>
<dbReference type="InterPro" id="IPR036390">
    <property type="entry name" value="WH_DNA-bd_sf"/>
</dbReference>
<keyword evidence="1 9" id="KW-0963">Cytoplasm</keyword>
<feature type="binding site" evidence="9">
    <location>
        <position position="23"/>
    </location>
    <ligand>
        <name>ATP</name>
        <dbReference type="ChEBI" id="CHEBI:30616"/>
    </ligand>
</feature>
<dbReference type="InterPro" id="IPR008823">
    <property type="entry name" value="RuvB_wg_C"/>
</dbReference>
<comment type="caution">
    <text evidence="11">The sequence shown here is derived from an EMBL/GenBank/DDBJ whole genome shotgun (WGS) entry which is preliminary data.</text>
</comment>
<organism evidence="11">
    <name type="scientific">Leptospirillum ferriphilum</name>
    <dbReference type="NCBI Taxonomy" id="178606"/>
    <lineage>
        <taxon>Bacteria</taxon>
        <taxon>Pseudomonadati</taxon>
        <taxon>Nitrospirota</taxon>
        <taxon>Nitrospiria</taxon>
        <taxon>Nitrospirales</taxon>
        <taxon>Nitrospiraceae</taxon>
        <taxon>Leptospirillum</taxon>
    </lineage>
</organism>
<comment type="domain">
    <text evidence="9">Has 3 domains, the large (RuvB-L) and small ATPase (RuvB-S) domains and the C-terminal head (RuvB-H) domain. The head domain binds DNA, while the ATPase domains jointly bind ATP, ADP or are empty depending on the state of the subunit in the translocation cycle. During a single DNA translocation step the structure of each domain remains the same, but their relative positions change.</text>
</comment>
<dbReference type="GO" id="GO:0000400">
    <property type="term" value="F:four-way junction DNA binding"/>
    <property type="evidence" value="ECO:0007669"/>
    <property type="project" value="UniProtKB-UniRule"/>
</dbReference>
<dbReference type="PANTHER" id="PTHR42848">
    <property type="match status" value="1"/>
</dbReference>
<reference evidence="11" key="1">
    <citation type="journal article" date="2020" name="mSystems">
        <title>Genome- and Community-Level Interaction Insights into Carbon Utilization and Element Cycling Functions of Hydrothermarchaeota in Hydrothermal Sediment.</title>
        <authorList>
            <person name="Zhou Z."/>
            <person name="Liu Y."/>
            <person name="Xu W."/>
            <person name="Pan J."/>
            <person name="Luo Z.H."/>
            <person name="Li M."/>
        </authorList>
    </citation>
    <scope>NUCLEOTIDE SEQUENCE [LARGE SCALE GENOMIC DNA]</scope>
    <source>
        <strain evidence="11">SpSt-902</strain>
    </source>
</reference>
<proteinExistence type="inferred from homology"/>
<feature type="binding site" evidence="9">
    <location>
        <position position="70"/>
    </location>
    <ligand>
        <name>ATP</name>
        <dbReference type="ChEBI" id="CHEBI:30616"/>
    </ligand>
</feature>
<dbReference type="EC" id="3.6.4.-" evidence="9"/>
<gene>
    <name evidence="9 11" type="primary">ruvB</name>
    <name evidence="11" type="ORF">ENX03_10250</name>
</gene>
<dbReference type="Gene3D" id="1.10.8.60">
    <property type="match status" value="1"/>
</dbReference>
<dbReference type="GO" id="GO:0016787">
    <property type="term" value="F:hydrolase activity"/>
    <property type="evidence" value="ECO:0007669"/>
    <property type="project" value="UniProtKB-KW"/>
</dbReference>
<feature type="binding site" evidence="9">
    <location>
        <position position="71"/>
    </location>
    <ligand>
        <name>ATP</name>
        <dbReference type="ChEBI" id="CHEBI:30616"/>
    </ligand>
</feature>
<feature type="binding site" evidence="9">
    <location>
        <position position="25"/>
    </location>
    <ligand>
        <name>ATP</name>
        <dbReference type="ChEBI" id="CHEBI:30616"/>
    </ligand>
</feature>
<dbReference type="Pfam" id="PF05496">
    <property type="entry name" value="RuvB_N"/>
    <property type="match status" value="1"/>
</dbReference>
<feature type="region of interest" description="Small ATPAse domain (RuvB-S)" evidence="9">
    <location>
        <begin position="186"/>
        <end position="256"/>
    </location>
</feature>
<evidence type="ECO:0000256" key="5">
    <source>
        <dbReference type="ARBA" id="ARBA00022840"/>
    </source>
</evidence>
<feature type="binding site" evidence="9">
    <location>
        <position position="185"/>
    </location>
    <ligand>
        <name>ATP</name>
        <dbReference type="ChEBI" id="CHEBI:30616"/>
    </ligand>
</feature>
<dbReference type="HAMAP" id="MF_00016">
    <property type="entry name" value="DNA_HJ_migration_RuvB"/>
    <property type="match status" value="1"/>
</dbReference>
<evidence type="ECO:0000256" key="8">
    <source>
        <dbReference type="ARBA" id="ARBA00023204"/>
    </source>
</evidence>
<comment type="subcellular location">
    <subcellularLocation>
        <location evidence="9">Cytoplasm</location>
    </subcellularLocation>
</comment>
<feature type="binding site" evidence="9">
    <location>
        <position position="319"/>
    </location>
    <ligand>
        <name>DNA</name>
        <dbReference type="ChEBI" id="CHEBI:16991"/>
    </ligand>
</feature>
<evidence type="ECO:0000256" key="4">
    <source>
        <dbReference type="ARBA" id="ARBA00022801"/>
    </source>
</evidence>
<feature type="binding site" evidence="9">
    <location>
        <position position="70"/>
    </location>
    <ligand>
        <name>Mg(2+)</name>
        <dbReference type="ChEBI" id="CHEBI:18420"/>
    </ligand>
</feature>
<dbReference type="InterPro" id="IPR003593">
    <property type="entry name" value="AAA+_ATPase"/>
</dbReference>
<dbReference type="GO" id="GO:0048476">
    <property type="term" value="C:Holliday junction resolvase complex"/>
    <property type="evidence" value="ECO:0007669"/>
    <property type="project" value="UniProtKB-UniRule"/>
</dbReference>
<keyword evidence="11" id="KW-0347">Helicase</keyword>
<dbReference type="Pfam" id="PF17864">
    <property type="entry name" value="AAA_lid_4"/>
    <property type="match status" value="1"/>
</dbReference>
<comment type="subunit">
    <text evidence="9">Homohexamer. Forms an RuvA(8)-RuvB(12)-Holliday junction (HJ) complex. HJ DNA is sandwiched between 2 RuvA tetramers; dsDNA enters through RuvA and exits via RuvB. An RuvB hexamer assembles on each DNA strand where it exits the tetramer. Each RuvB hexamer is contacted by two RuvA subunits (via domain III) on 2 adjacent RuvB subunits; this complex drives branch migration. In the full resolvosome a probable DNA-RuvA(4)-RuvB(12)-RuvC(2) complex forms which resolves the HJ.</text>
</comment>
<sequence>MEPNEPDLLTAEEFPEEIPEANILRPQTFEQYVGQKEVIDSLKVAIQATLLRQDTLDHILLHGPPGLGKTTLAALVARALGVSFLSSSGPALEKGGDLVGILTRMAPGTLLFIDEIHRLPRPVEEILYSAMEDFSIDVVFDRGAAARTFRHRIPPFTLVGATTRAGLLSAPLRDRFGIQRDLDFYHPSDLALILERSARILEIGIDPDGALEIGRRSRGTPRIANRLLKRVRDFSQVNGHGTITRDIAHLALKLEGIDDRGLNRIDRKFIETIKVVYNGGPVGIEAMAATLQMDPDTLIDVVEPFLLKEGYLARTPAGRRLTASGWEVLPEGLV</sequence>
<dbReference type="NCBIfam" id="TIGR00635">
    <property type="entry name" value="ruvB"/>
    <property type="match status" value="1"/>
</dbReference>
<keyword evidence="8 9" id="KW-0234">DNA repair</keyword>
<evidence type="ECO:0000256" key="6">
    <source>
        <dbReference type="ARBA" id="ARBA00023125"/>
    </source>
</evidence>
<keyword evidence="7 9" id="KW-0233">DNA recombination</keyword>
<dbReference type="InterPro" id="IPR027417">
    <property type="entry name" value="P-loop_NTPase"/>
</dbReference>
<dbReference type="InterPro" id="IPR036388">
    <property type="entry name" value="WH-like_DNA-bd_sf"/>
</dbReference>
<evidence type="ECO:0000256" key="3">
    <source>
        <dbReference type="ARBA" id="ARBA00022763"/>
    </source>
</evidence>
<feature type="domain" description="AAA+ ATPase" evidence="10">
    <location>
        <begin position="55"/>
        <end position="186"/>
    </location>
</feature>
<dbReference type="InterPro" id="IPR008824">
    <property type="entry name" value="RuvB-like_N"/>
</dbReference>
<feature type="binding site" evidence="9">
    <location>
        <position position="222"/>
    </location>
    <ligand>
        <name>ATP</name>
        <dbReference type="ChEBI" id="CHEBI:30616"/>
    </ligand>
</feature>
<dbReference type="InterPro" id="IPR004605">
    <property type="entry name" value="DNA_helicase_Holl-junc_RuvB"/>
</dbReference>
<dbReference type="SUPFAM" id="SSF46785">
    <property type="entry name" value="Winged helix' DNA-binding domain"/>
    <property type="match status" value="1"/>
</dbReference>